<dbReference type="SUPFAM" id="SSF46689">
    <property type="entry name" value="Homeodomain-like"/>
    <property type="match status" value="1"/>
</dbReference>
<gene>
    <name evidence="1" type="ORF">A2838_02635</name>
</gene>
<comment type="caution">
    <text evidence="1">The sequence shown here is derived from an EMBL/GenBank/DDBJ whole genome shotgun (WGS) entry which is preliminary data.</text>
</comment>
<proteinExistence type="predicted"/>
<evidence type="ECO:0000313" key="1">
    <source>
        <dbReference type="EMBL" id="OHA90458.1"/>
    </source>
</evidence>
<accession>A0A1G2T0D2</accession>
<protein>
    <submittedName>
        <fullName evidence="1">Uncharacterized protein</fullName>
    </submittedName>
</protein>
<dbReference type="Pfam" id="PF13384">
    <property type="entry name" value="HTH_23"/>
    <property type="match status" value="1"/>
</dbReference>
<dbReference type="InterPro" id="IPR009057">
    <property type="entry name" value="Homeodomain-like_sf"/>
</dbReference>
<dbReference type="EMBL" id="MHVH01000005">
    <property type="protein sequence ID" value="OHA90458.1"/>
    <property type="molecule type" value="Genomic_DNA"/>
</dbReference>
<dbReference type="AlphaFoldDB" id="A0A1G2T0D2"/>
<sequence>MFSKRLAIILLLNRGVSHYAIWNALNVSPSTVERIAKRLDRGGYIEILKLLKEDGGKLLKVLEALFEILTPPPYHLSRAKFIEAKRKGR</sequence>
<organism evidence="1 2">
    <name type="scientific">Candidatus Zambryskibacteria bacterium RIFCSPHIGHO2_01_FULL_46_25</name>
    <dbReference type="NCBI Taxonomy" id="1802738"/>
    <lineage>
        <taxon>Bacteria</taxon>
        <taxon>Candidatus Zambryskiibacteriota</taxon>
    </lineage>
</organism>
<dbReference type="Proteomes" id="UP000178107">
    <property type="component" value="Unassembled WGS sequence"/>
</dbReference>
<dbReference type="Gene3D" id="1.10.1270.10">
    <property type="entry name" value="TrpR-like"/>
    <property type="match status" value="1"/>
</dbReference>
<name>A0A1G2T0D2_9BACT</name>
<evidence type="ECO:0000313" key="2">
    <source>
        <dbReference type="Proteomes" id="UP000178107"/>
    </source>
</evidence>
<reference evidence="1 2" key="1">
    <citation type="journal article" date="2016" name="Nat. Commun.">
        <title>Thousands of microbial genomes shed light on interconnected biogeochemical processes in an aquifer system.</title>
        <authorList>
            <person name="Anantharaman K."/>
            <person name="Brown C.T."/>
            <person name="Hug L.A."/>
            <person name="Sharon I."/>
            <person name="Castelle C.J."/>
            <person name="Probst A.J."/>
            <person name="Thomas B.C."/>
            <person name="Singh A."/>
            <person name="Wilkins M.J."/>
            <person name="Karaoz U."/>
            <person name="Brodie E.L."/>
            <person name="Williams K.H."/>
            <person name="Hubbard S.S."/>
            <person name="Banfield J.F."/>
        </authorList>
    </citation>
    <scope>NUCLEOTIDE SEQUENCE [LARGE SCALE GENOMIC DNA]</scope>
</reference>
<dbReference type="InterPro" id="IPR038116">
    <property type="entry name" value="TrpR-like_sf"/>
</dbReference>